<name>A0A7R8USU6_HERIL</name>
<dbReference type="EMBL" id="LR899011">
    <property type="protein sequence ID" value="CAD7085433.1"/>
    <property type="molecule type" value="Genomic_DNA"/>
</dbReference>
<accession>A0A7R8USU6</accession>
<protein>
    <submittedName>
        <fullName evidence="2">Uncharacterized protein</fullName>
    </submittedName>
</protein>
<feature type="region of interest" description="Disordered" evidence="1">
    <location>
        <begin position="1"/>
        <end position="22"/>
    </location>
</feature>
<reference evidence="2 3" key="1">
    <citation type="submission" date="2020-11" db="EMBL/GenBank/DDBJ databases">
        <authorList>
            <person name="Wallbank WR R."/>
            <person name="Pardo Diaz C."/>
            <person name="Kozak K."/>
            <person name="Martin S."/>
            <person name="Jiggins C."/>
            <person name="Moest M."/>
            <person name="Warren A I."/>
            <person name="Generalovic N T."/>
            <person name="Byers J.R.P. K."/>
            <person name="Montejo-Kovacevich G."/>
            <person name="Yen C E."/>
        </authorList>
    </citation>
    <scope>NUCLEOTIDE SEQUENCE [LARGE SCALE GENOMIC DNA]</scope>
</reference>
<keyword evidence="3" id="KW-1185">Reference proteome</keyword>
<feature type="compositionally biased region" description="Low complexity" evidence="1">
    <location>
        <begin position="203"/>
        <end position="218"/>
    </location>
</feature>
<evidence type="ECO:0000313" key="3">
    <source>
        <dbReference type="Proteomes" id="UP000594454"/>
    </source>
</evidence>
<evidence type="ECO:0000256" key="1">
    <source>
        <dbReference type="SAM" id="MobiDB-lite"/>
    </source>
</evidence>
<organism evidence="2 3">
    <name type="scientific">Hermetia illucens</name>
    <name type="common">Black soldier fly</name>
    <dbReference type="NCBI Taxonomy" id="343691"/>
    <lineage>
        <taxon>Eukaryota</taxon>
        <taxon>Metazoa</taxon>
        <taxon>Ecdysozoa</taxon>
        <taxon>Arthropoda</taxon>
        <taxon>Hexapoda</taxon>
        <taxon>Insecta</taxon>
        <taxon>Pterygota</taxon>
        <taxon>Neoptera</taxon>
        <taxon>Endopterygota</taxon>
        <taxon>Diptera</taxon>
        <taxon>Brachycera</taxon>
        <taxon>Stratiomyomorpha</taxon>
        <taxon>Stratiomyidae</taxon>
        <taxon>Hermetiinae</taxon>
        <taxon>Hermetia</taxon>
    </lineage>
</organism>
<sequence>MPRHMKRKSAPTNNYDLRRRTSSNDSDSVVFVSATKRKQEVMKAKKQIFNRMQSLALGKARALQRGFSHLSTQTDETSFNCLCCERNSCPCLPGPSRRVQSKALKTKDTKDIQTLYENERCKNKDTQTINTESSSEVFQVVAGDSEDRGYLADISASDTNPETNQHTVGVSANDKEVVVREQNPRVSQGQSVFLREVSQPVNESTSESATTTSGSVASMANDDAPVMEVDNTHGFGDGVHNDPLQVEIIDLGEMSVSEYLENLR</sequence>
<dbReference type="Proteomes" id="UP000594454">
    <property type="component" value="Chromosome 3"/>
</dbReference>
<proteinExistence type="predicted"/>
<dbReference type="AlphaFoldDB" id="A0A7R8USU6"/>
<dbReference type="InParanoid" id="A0A7R8USU6"/>
<gene>
    <name evidence="2" type="ORF">HERILL_LOCUS8277</name>
</gene>
<feature type="region of interest" description="Disordered" evidence="1">
    <location>
        <begin position="197"/>
        <end position="218"/>
    </location>
</feature>
<evidence type="ECO:0000313" key="2">
    <source>
        <dbReference type="EMBL" id="CAD7085433.1"/>
    </source>
</evidence>